<dbReference type="InterPro" id="IPR013585">
    <property type="entry name" value="Protocadherin"/>
</dbReference>
<feature type="compositionally biased region" description="Gly residues" evidence="13">
    <location>
        <begin position="209"/>
        <end position="223"/>
    </location>
</feature>
<feature type="transmembrane region" description="Helical" evidence="14">
    <location>
        <begin position="880"/>
        <end position="903"/>
    </location>
</feature>
<dbReference type="InterPro" id="IPR020894">
    <property type="entry name" value="Cadherin_CS"/>
</dbReference>
<dbReference type="SMART" id="SM00112">
    <property type="entry name" value="CA"/>
    <property type="match status" value="7"/>
</dbReference>
<dbReference type="FunFam" id="2.60.40.60:FF:000034">
    <property type="entry name" value="Protocadherin 1"/>
    <property type="match status" value="1"/>
</dbReference>
<dbReference type="FunFam" id="2.60.40.60:FF:000028">
    <property type="entry name" value="Protocadherin 1"/>
    <property type="match status" value="1"/>
</dbReference>
<evidence type="ECO:0000313" key="17">
    <source>
        <dbReference type="Proteomes" id="UP001652583"/>
    </source>
</evidence>
<evidence type="ECO:0000259" key="16">
    <source>
        <dbReference type="PROSITE" id="PS50268"/>
    </source>
</evidence>
<dbReference type="Pfam" id="PF08374">
    <property type="entry name" value="Protocadherin"/>
    <property type="match status" value="1"/>
</dbReference>
<protein>
    <submittedName>
        <fullName evidence="18">Protocadherin-7 isoform X6</fullName>
    </submittedName>
</protein>
<evidence type="ECO:0000256" key="6">
    <source>
        <dbReference type="ARBA" id="ARBA00022737"/>
    </source>
</evidence>
<feature type="compositionally biased region" description="Polar residues" evidence="13">
    <location>
        <begin position="1091"/>
        <end position="1105"/>
    </location>
</feature>
<feature type="domain" description="Cadherin" evidence="16">
    <location>
        <begin position="538"/>
        <end position="641"/>
    </location>
</feature>
<dbReference type="FunFam" id="2.60.40.60:FF:000016">
    <property type="entry name" value="Protocadherin 9"/>
    <property type="match status" value="1"/>
</dbReference>
<feature type="compositionally biased region" description="Basic residues" evidence="13">
    <location>
        <begin position="932"/>
        <end position="946"/>
    </location>
</feature>
<evidence type="ECO:0000256" key="9">
    <source>
        <dbReference type="ARBA" id="ARBA00022989"/>
    </source>
</evidence>
<dbReference type="SUPFAM" id="SSF49313">
    <property type="entry name" value="Cadherin-like"/>
    <property type="match status" value="7"/>
</dbReference>
<name>A0A6J1YX66_ACIJB</name>
<comment type="subcellular location">
    <subcellularLocation>
        <location evidence="1">Cell membrane</location>
        <topology evidence="1">Single-pass type I membrane protein</topology>
    </subcellularLocation>
</comment>
<keyword evidence="17" id="KW-1185">Reference proteome</keyword>
<feature type="domain" description="Cadherin" evidence="16">
    <location>
        <begin position="144"/>
        <end position="310"/>
    </location>
</feature>
<dbReference type="InterPro" id="IPR015919">
    <property type="entry name" value="Cadherin-like_sf"/>
</dbReference>
<evidence type="ECO:0000256" key="15">
    <source>
        <dbReference type="SAM" id="SignalP"/>
    </source>
</evidence>
<feature type="domain" description="Cadherin" evidence="16">
    <location>
        <begin position="642"/>
        <end position="744"/>
    </location>
</feature>
<dbReference type="CDD" id="cd11304">
    <property type="entry name" value="Cadherin_repeat"/>
    <property type="match status" value="7"/>
</dbReference>
<dbReference type="PROSITE" id="PS50268">
    <property type="entry name" value="CADHERIN_2"/>
    <property type="match status" value="7"/>
</dbReference>
<keyword evidence="6" id="KW-0677">Repeat</keyword>
<keyword evidence="4 14" id="KW-0812">Transmembrane</keyword>
<evidence type="ECO:0000256" key="14">
    <source>
        <dbReference type="SAM" id="Phobius"/>
    </source>
</evidence>
<evidence type="ECO:0000256" key="4">
    <source>
        <dbReference type="ARBA" id="ARBA00022692"/>
    </source>
</evidence>
<dbReference type="FunFam" id="2.60.40.60:FF:000043">
    <property type="entry name" value="Protocadherin 1"/>
    <property type="match status" value="1"/>
</dbReference>
<feature type="region of interest" description="Disordered" evidence="13">
    <location>
        <begin position="182"/>
        <end position="244"/>
    </location>
</feature>
<dbReference type="GO" id="GO:0005886">
    <property type="term" value="C:plasma membrane"/>
    <property type="evidence" value="ECO:0007669"/>
    <property type="project" value="UniProtKB-SubCell"/>
</dbReference>
<dbReference type="FunFam" id="2.60.40.60:FF:000270">
    <property type="entry name" value="protocadherin-7 isoform X3"/>
    <property type="match status" value="1"/>
</dbReference>
<feature type="compositionally biased region" description="Gly residues" evidence="13">
    <location>
        <begin position="186"/>
        <end position="195"/>
    </location>
</feature>
<dbReference type="PANTHER" id="PTHR24028:SF253">
    <property type="entry name" value="PROTOCADHERIN-7"/>
    <property type="match status" value="1"/>
</dbReference>
<dbReference type="Proteomes" id="UP001652583">
    <property type="component" value="Chromosome B1"/>
</dbReference>
<dbReference type="CTD" id="5099"/>
<dbReference type="PROSITE" id="PS00232">
    <property type="entry name" value="CADHERIN_1"/>
    <property type="match status" value="4"/>
</dbReference>
<dbReference type="Pfam" id="PF08266">
    <property type="entry name" value="Cadherin_2"/>
    <property type="match status" value="1"/>
</dbReference>
<keyword evidence="10 14" id="KW-0472">Membrane</keyword>
<evidence type="ECO:0000256" key="13">
    <source>
        <dbReference type="SAM" id="MobiDB-lite"/>
    </source>
</evidence>
<feature type="domain" description="Cadherin" evidence="16">
    <location>
        <begin position="434"/>
        <end position="537"/>
    </location>
</feature>
<dbReference type="InterPro" id="IPR013164">
    <property type="entry name" value="Cadherin_N"/>
</dbReference>
<evidence type="ECO:0000256" key="5">
    <source>
        <dbReference type="ARBA" id="ARBA00022729"/>
    </source>
</evidence>
<keyword evidence="9 14" id="KW-1133">Transmembrane helix</keyword>
<dbReference type="RefSeq" id="XP_026908625.1">
    <property type="nucleotide sequence ID" value="XM_027052824.2"/>
</dbReference>
<feature type="region of interest" description="Disordered" evidence="13">
    <location>
        <begin position="912"/>
        <end position="994"/>
    </location>
</feature>
<dbReference type="GO" id="GO:0005509">
    <property type="term" value="F:calcium ion binding"/>
    <property type="evidence" value="ECO:0007669"/>
    <property type="project" value="UniProtKB-UniRule"/>
</dbReference>
<dbReference type="GeneID" id="106983355"/>
<keyword evidence="3" id="KW-0597">Phosphoprotein</keyword>
<feature type="domain" description="Cadherin" evidence="16">
    <location>
        <begin position="52"/>
        <end position="143"/>
    </location>
</feature>
<gene>
    <name evidence="18" type="primary">PCDH7</name>
</gene>
<feature type="region of interest" description="Disordered" evidence="13">
    <location>
        <begin position="1206"/>
        <end position="1230"/>
    </location>
</feature>
<feature type="signal peptide" evidence="15">
    <location>
        <begin position="1"/>
        <end position="30"/>
    </location>
</feature>
<evidence type="ECO:0000256" key="1">
    <source>
        <dbReference type="ARBA" id="ARBA00004251"/>
    </source>
</evidence>
<dbReference type="InterPro" id="IPR050174">
    <property type="entry name" value="Protocadherin/Cadherin-CA"/>
</dbReference>
<dbReference type="FunFam" id="2.60.40.60:FF:000005">
    <property type="entry name" value="Protocadherin 9"/>
    <property type="match status" value="1"/>
</dbReference>
<keyword evidence="8" id="KW-0130">Cell adhesion</keyword>
<keyword evidence="5 15" id="KW-0732">Signal</keyword>
<evidence type="ECO:0000256" key="10">
    <source>
        <dbReference type="ARBA" id="ARBA00023136"/>
    </source>
</evidence>
<evidence type="ECO:0000313" key="18">
    <source>
        <dbReference type="RefSeq" id="XP_026908625.1"/>
    </source>
</evidence>
<dbReference type="Gene3D" id="2.60.40.60">
    <property type="entry name" value="Cadherins"/>
    <property type="match status" value="7"/>
</dbReference>
<dbReference type="FunFam" id="2.60.40.60:FF:000073">
    <property type="entry name" value="protocadherin-7 isoform X1"/>
    <property type="match status" value="1"/>
</dbReference>
<evidence type="ECO:0000256" key="3">
    <source>
        <dbReference type="ARBA" id="ARBA00022553"/>
    </source>
</evidence>
<evidence type="ECO:0000256" key="7">
    <source>
        <dbReference type="ARBA" id="ARBA00022837"/>
    </source>
</evidence>
<dbReference type="InterPro" id="IPR002126">
    <property type="entry name" value="Cadherin-like_dom"/>
</dbReference>
<dbReference type="PRINTS" id="PR00205">
    <property type="entry name" value="CADHERIN"/>
</dbReference>
<evidence type="ECO:0000256" key="2">
    <source>
        <dbReference type="ARBA" id="ARBA00022475"/>
    </source>
</evidence>
<dbReference type="AlphaFoldDB" id="A0A6J1YX66"/>
<dbReference type="Pfam" id="PF00028">
    <property type="entry name" value="Cadherin"/>
    <property type="match status" value="6"/>
</dbReference>
<keyword evidence="2" id="KW-1003">Cell membrane</keyword>
<keyword evidence="11" id="KW-0325">Glycoprotein</keyword>
<evidence type="ECO:0000256" key="12">
    <source>
        <dbReference type="PROSITE-ProRule" id="PRU00043"/>
    </source>
</evidence>
<reference evidence="18" key="1">
    <citation type="submission" date="2025-08" db="UniProtKB">
        <authorList>
            <consortium name="RefSeq"/>
        </authorList>
    </citation>
    <scope>IDENTIFICATION</scope>
    <source>
        <tissue evidence="18">Blood</tissue>
    </source>
</reference>
<organism evidence="17 18">
    <name type="scientific">Acinonyx jubatus</name>
    <name type="common">Cheetah</name>
    <dbReference type="NCBI Taxonomy" id="32536"/>
    <lineage>
        <taxon>Eukaryota</taxon>
        <taxon>Metazoa</taxon>
        <taxon>Chordata</taxon>
        <taxon>Craniata</taxon>
        <taxon>Vertebrata</taxon>
        <taxon>Euteleostomi</taxon>
        <taxon>Mammalia</taxon>
        <taxon>Eutheria</taxon>
        <taxon>Laurasiatheria</taxon>
        <taxon>Carnivora</taxon>
        <taxon>Feliformia</taxon>
        <taxon>Felidae</taxon>
        <taxon>Felinae</taxon>
        <taxon>Acinonyx</taxon>
    </lineage>
</organism>
<feature type="chain" id="PRO_5027098884" evidence="15">
    <location>
        <begin position="31"/>
        <end position="1241"/>
    </location>
</feature>
<evidence type="ECO:0000256" key="11">
    <source>
        <dbReference type="ARBA" id="ARBA00023180"/>
    </source>
</evidence>
<dbReference type="GO" id="GO:0007156">
    <property type="term" value="P:homophilic cell adhesion via plasma membrane adhesion molecules"/>
    <property type="evidence" value="ECO:0007669"/>
    <property type="project" value="InterPro"/>
</dbReference>
<proteinExistence type="predicted"/>
<dbReference type="PANTHER" id="PTHR24028">
    <property type="entry name" value="CADHERIN-87A"/>
    <property type="match status" value="1"/>
</dbReference>
<feature type="domain" description="Cadherin" evidence="16">
    <location>
        <begin position="755"/>
        <end position="864"/>
    </location>
</feature>
<keyword evidence="7 12" id="KW-0106">Calcium</keyword>
<sequence>MLRMRTAGWARGWCLGCCLLLPLSLSLAAAKQLLRYRLAEEGPADVRIGNVASDLGIVTGSGEVTFSLESGSEYLKIDNLTGELSTSERRIDREKLPQCQMIFDENECFLDFEVSVIGPSQSWVDLFEGRVIVLDINDNTPTFPSPVLTLTVEENRPVGTLYLLPTATDRDFGRNGIERYELLQEPGGGGGGGGGEGRRAGPADSAPYPGGGGNGASGGGPGGSKRRPDAPEGGGGTNPGGRSSVFELQVADTPDGEKQPQLIVKGALDREQRDSYELTLRVRDGGDPPRSSQAILRVLITDVNDNSPRFEKSVYEADLAENSAPGTPILQLRAADLDVGVNGQIEYVFGAATESVRRLLRLDETSGWLSVLHRIDREEVNQLRFTVMARDRGQPPKTDKATVVLNIKDENDNVPSIEIRKIGRIPLKDGVANVAEDVLVDTPIALVQVSDRDQGENGVVTCTVVGDVPFQLKPASDTEGDQNKKKYFLHTSAPLDYETTREFNVVIVAVDSGSPSLSSNNSLVVKVGDTNDNPPVFGQSVVEVYFPENNIPGERVATVLATDADSGKNAEIAYSLDSSVMGIFAIDPDSGDILVNTVLDREQTDRYEFKVNAKDKGIPVLQGSTTVIVQVADKNDNDPKFMQDVFTFYVKENLQPNSPVGMVTVMDADKGRNAEMSLYIEENSNIFSIENDTGTIYSTMSFDREHQTTYTFRVKAVDGGDPPRSATATVSLFVMDENDNAPTVTLPRNISYTLLPPSSNVRTVVATVLATDSDDGINADLNYSIVGGNPFKLFEIDSTSGVVSLVGKLTQKHYGLHRLVVQVNDSGQPSQSTTTLVHVFVNESVSNATVIDSQIARSLHTPLTQDIAGDPSYEISKQRLSIVIGVVAGIMTVILIILIVVMARYCRSKSKNGYEAGKKDHEDFFTPQQHDKSKKPKKDKKNKKSKQPLYSSIVTVEASKPNGQRYDSVNEKLSDSPNMGRYRSVNGGPGSPDLARHYKSSSPLPTVQLHPQSPTAGKKHQAVQDLPPANTFVGAGDNISIGSDHCSEYSCQTNNKYSKQVDTVQTTNPPGHIEESCKMNPFRRVTFSVVSQPQDPHQGSLQSCYDSGLEESETPSNSRPLPDVALTGKCTRECDEYGHSDSCWMPVRTSPERKKSQPKLSTFMPVDERGSQEKLANGEAAIMGDRNRNLLNKKLTSSYETFSAASFSKNEEANPEDIPLTKTGEYKPSPVNTLTRREVYL</sequence>
<feature type="region of interest" description="Disordered" evidence="13">
    <location>
        <begin position="1091"/>
        <end position="1124"/>
    </location>
</feature>
<feature type="domain" description="Cadherin" evidence="16">
    <location>
        <begin position="311"/>
        <end position="417"/>
    </location>
</feature>
<accession>A0A6J1YX66</accession>
<evidence type="ECO:0000256" key="8">
    <source>
        <dbReference type="ARBA" id="ARBA00022889"/>
    </source>
</evidence>